<comment type="caution">
    <text evidence="1">The sequence shown here is derived from an EMBL/GenBank/DDBJ whole genome shotgun (WGS) entry which is preliminary data.</text>
</comment>
<proteinExistence type="predicted"/>
<name>A0A261SLS9_9BORD</name>
<accession>A0A261SLS9</accession>
<dbReference type="Pfam" id="PF13531">
    <property type="entry name" value="SBP_bac_11"/>
    <property type="match status" value="1"/>
</dbReference>
<reference evidence="2" key="1">
    <citation type="submission" date="2017-05" db="EMBL/GenBank/DDBJ databases">
        <title>Complete and WGS of Bordetella genogroups.</title>
        <authorList>
            <person name="Spilker T."/>
            <person name="Lipuma J."/>
        </authorList>
    </citation>
    <scope>NUCLEOTIDE SEQUENCE [LARGE SCALE GENOMIC DNA]</scope>
    <source>
        <strain evidence="2">AU16122</strain>
    </source>
</reference>
<gene>
    <name evidence="1" type="ORF">CAL29_06500</name>
</gene>
<dbReference type="RefSeq" id="WP_094852103.1">
    <property type="nucleotide sequence ID" value="NZ_NEVM01000001.1"/>
</dbReference>
<dbReference type="PANTHER" id="PTHR30632:SF11">
    <property type="entry name" value="BLR4797 PROTEIN"/>
    <property type="match status" value="1"/>
</dbReference>
<dbReference type="Proteomes" id="UP000216020">
    <property type="component" value="Unassembled WGS sequence"/>
</dbReference>
<dbReference type="EMBL" id="NEVM01000001">
    <property type="protein sequence ID" value="OZI38001.1"/>
    <property type="molecule type" value="Genomic_DNA"/>
</dbReference>
<protein>
    <submittedName>
        <fullName evidence="1">Molybdate ABC transporter substrate-binding protein</fullName>
    </submittedName>
</protein>
<dbReference type="GO" id="GO:0030973">
    <property type="term" value="F:molybdate ion binding"/>
    <property type="evidence" value="ECO:0007669"/>
    <property type="project" value="TreeGrafter"/>
</dbReference>
<sequence>MELHLFSGGAAQAVVNGLRPAFEAAHACTLAPTFGAVGAMRDKLLAGAPCDLVILSQTLIDQLSGQGHLVDGSARPLGRVETGVAVCAGSPPVDVGSGDALRASLLACAGLYVPHLTQSTAGIHIAGVLDKLGLTAALADRIHEYPNGNAAMTAMAQAGTPGLVGCTQVTEIRYTPGVTLVGNLPSGCGLSTVYTAAVCARAAAPALATEFVRALSEPGSASLRRECGFGV</sequence>
<dbReference type="AlphaFoldDB" id="A0A261SLS9"/>
<keyword evidence="2" id="KW-1185">Reference proteome</keyword>
<organism evidence="1 2">
    <name type="scientific">Bordetella genomosp. 10</name>
    <dbReference type="NCBI Taxonomy" id="1416804"/>
    <lineage>
        <taxon>Bacteria</taxon>
        <taxon>Pseudomonadati</taxon>
        <taxon>Pseudomonadota</taxon>
        <taxon>Betaproteobacteria</taxon>
        <taxon>Burkholderiales</taxon>
        <taxon>Alcaligenaceae</taxon>
        <taxon>Bordetella</taxon>
    </lineage>
</organism>
<evidence type="ECO:0000313" key="1">
    <source>
        <dbReference type="EMBL" id="OZI38001.1"/>
    </source>
</evidence>
<evidence type="ECO:0000313" key="2">
    <source>
        <dbReference type="Proteomes" id="UP000216020"/>
    </source>
</evidence>
<dbReference type="GO" id="GO:0015689">
    <property type="term" value="P:molybdate ion transport"/>
    <property type="evidence" value="ECO:0007669"/>
    <property type="project" value="TreeGrafter"/>
</dbReference>
<dbReference type="PANTHER" id="PTHR30632">
    <property type="entry name" value="MOLYBDATE-BINDING PERIPLASMIC PROTEIN"/>
    <property type="match status" value="1"/>
</dbReference>
<dbReference type="SUPFAM" id="SSF53850">
    <property type="entry name" value="Periplasmic binding protein-like II"/>
    <property type="match status" value="1"/>
</dbReference>
<dbReference type="Gene3D" id="3.40.190.10">
    <property type="entry name" value="Periplasmic binding protein-like II"/>
    <property type="match status" value="2"/>
</dbReference>
<dbReference type="InterPro" id="IPR050682">
    <property type="entry name" value="ModA/WtpA"/>
</dbReference>
<dbReference type="OrthoDB" id="8902433at2"/>